<dbReference type="PANTHER" id="PTHR30055">
    <property type="entry name" value="HTH-TYPE TRANSCRIPTIONAL REGULATOR RUTR"/>
    <property type="match status" value="1"/>
</dbReference>
<dbReference type="InterPro" id="IPR001647">
    <property type="entry name" value="HTH_TetR"/>
</dbReference>
<dbReference type="GO" id="GO:0000976">
    <property type="term" value="F:transcription cis-regulatory region binding"/>
    <property type="evidence" value="ECO:0007669"/>
    <property type="project" value="TreeGrafter"/>
</dbReference>
<reference evidence="6 7" key="1">
    <citation type="submission" date="2016-01" db="EMBL/GenBank/DDBJ databases">
        <authorList>
            <consortium name="TB Trials Study Group"/>
            <person name="Sutton G."/>
            <person name="Brinkac L."/>
            <person name="Sanka R."/>
            <person name="Adams M."/>
            <person name="Lau E.L."/>
            <person name="Macaden R."/>
            <person name="Grewal H.M.S."/>
        </authorList>
    </citation>
    <scope>NUCLEOTIDE SEQUENCE [LARGE SCALE GENOMIC DNA]</scope>
    <source>
        <strain evidence="6 7">IS-1744</strain>
    </source>
</reference>
<gene>
    <name evidence="6" type="ORF">AU192_16150</name>
</gene>
<dbReference type="PROSITE" id="PS50977">
    <property type="entry name" value="HTH_TETR_2"/>
    <property type="match status" value="1"/>
</dbReference>
<dbReference type="PRINTS" id="PR00455">
    <property type="entry name" value="HTHTETR"/>
</dbReference>
<organism evidence="6 7">
    <name type="scientific">Mycobacterium lehmannii</name>
    <dbReference type="NCBI Taxonomy" id="2048550"/>
    <lineage>
        <taxon>Bacteria</taxon>
        <taxon>Bacillati</taxon>
        <taxon>Actinomycetota</taxon>
        <taxon>Actinomycetes</taxon>
        <taxon>Mycobacteriales</taxon>
        <taxon>Mycobacteriaceae</taxon>
        <taxon>Mycobacterium</taxon>
    </lineage>
</organism>
<dbReference type="Proteomes" id="UP000053707">
    <property type="component" value="Unassembled WGS sequence"/>
</dbReference>
<dbReference type="PANTHER" id="PTHR30055:SF148">
    <property type="entry name" value="TETR-FAMILY TRANSCRIPTIONAL REGULATOR"/>
    <property type="match status" value="1"/>
</dbReference>
<evidence type="ECO:0000256" key="1">
    <source>
        <dbReference type="ARBA" id="ARBA00023015"/>
    </source>
</evidence>
<accession>A0A124EQI0</accession>
<comment type="caution">
    <text evidence="6">The sequence shown here is derived from an EMBL/GenBank/DDBJ whole genome shotgun (WGS) entry which is preliminary data.</text>
</comment>
<evidence type="ECO:0000313" key="6">
    <source>
        <dbReference type="EMBL" id="KUI20436.1"/>
    </source>
</evidence>
<dbReference type="Gene3D" id="1.10.10.60">
    <property type="entry name" value="Homeodomain-like"/>
    <property type="match status" value="1"/>
</dbReference>
<dbReference type="Pfam" id="PF00440">
    <property type="entry name" value="TetR_N"/>
    <property type="match status" value="1"/>
</dbReference>
<dbReference type="EMBL" id="LQIR01000003">
    <property type="protein sequence ID" value="KUI20436.1"/>
    <property type="molecule type" value="Genomic_DNA"/>
</dbReference>
<dbReference type="Pfam" id="PF16859">
    <property type="entry name" value="TetR_C_11"/>
    <property type="match status" value="1"/>
</dbReference>
<keyword evidence="2 4" id="KW-0238">DNA-binding</keyword>
<keyword evidence="7" id="KW-1185">Reference proteome</keyword>
<dbReference type="InterPro" id="IPR036271">
    <property type="entry name" value="Tet_transcr_reg_TetR-rel_C_sf"/>
</dbReference>
<keyword evidence="3" id="KW-0804">Transcription</keyword>
<feature type="DNA-binding region" description="H-T-H motif" evidence="4">
    <location>
        <begin position="35"/>
        <end position="54"/>
    </location>
</feature>
<dbReference type="InterPro" id="IPR023772">
    <property type="entry name" value="DNA-bd_HTH_TetR-type_CS"/>
</dbReference>
<dbReference type="AlphaFoldDB" id="A0A124EQI0"/>
<feature type="domain" description="HTH tetR-type" evidence="5">
    <location>
        <begin position="12"/>
        <end position="72"/>
    </location>
</feature>
<dbReference type="SUPFAM" id="SSF46689">
    <property type="entry name" value="Homeodomain-like"/>
    <property type="match status" value="1"/>
</dbReference>
<dbReference type="InterPro" id="IPR050109">
    <property type="entry name" value="HTH-type_TetR-like_transc_reg"/>
</dbReference>
<evidence type="ECO:0000256" key="3">
    <source>
        <dbReference type="ARBA" id="ARBA00023163"/>
    </source>
</evidence>
<proteinExistence type="predicted"/>
<dbReference type="Gene3D" id="1.10.357.10">
    <property type="entry name" value="Tetracycline Repressor, domain 2"/>
    <property type="match status" value="1"/>
</dbReference>
<dbReference type="SUPFAM" id="SSF48498">
    <property type="entry name" value="Tetracyclin repressor-like, C-terminal domain"/>
    <property type="match status" value="1"/>
</dbReference>
<dbReference type="GO" id="GO:0003700">
    <property type="term" value="F:DNA-binding transcription factor activity"/>
    <property type="evidence" value="ECO:0007669"/>
    <property type="project" value="TreeGrafter"/>
</dbReference>
<dbReference type="RefSeq" id="WP_064394363.1">
    <property type="nucleotide sequence ID" value="NZ_LQIR01000003.1"/>
</dbReference>
<sequence>MMASSRGRPRSKDLDTAILQAALDVFVERGIAGMSIEQVAKRAGVGKPTIYRRWSGKEQLVADAIEAHVSTDIQWPTRKEITAGSVHDLVRHNLSGAARTATDPRFRALIAQIYGSAVTHPELMRTYWDRYIQPRRDLVLAMLERAQRDSAVDEDADLEVLVDMLAGAVTYRVLQPNPVTERQMRRYLESAYRQVGLLSRD</sequence>
<protein>
    <submittedName>
        <fullName evidence="6">TetR family transcriptional regulator</fullName>
    </submittedName>
</protein>
<evidence type="ECO:0000259" key="5">
    <source>
        <dbReference type="PROSITE" id="PS50977"/>
    </source>
</evidence>
<dbReference type="PROSITE" id="PS01081">
    <property type="entry name" value="HTH_TETR_1"/>
    <property type="match status" value="1"/>
</dbReference>
<evidence type="ECO:0000256" key="2">
    <source>
        <dbReference type="ARBA" id="ARBA00023125"/>
    </source>
</evidence>
<keyword evidence="1" id="KW-0805">Transcription regulation</keyword>
<name>A0A124EQI0_9MYCO</name>
<evidence type="ECO:0000256" key="4">
    <source>
        <dbReference type="PROSITE-ProRule" id="PRU00335"/>
    </source>
</evidence>
<dbReference type="InterPro" id="IPR011075">
    <property type="entry name" value="TetR_C"/>
</dbReference>
<evidence type="ECO:0000313" key="7">
    <source>
        <dbReference type="Proteomes" id="UP000053707"/>
    </source>
</evidence>
<dbReference type="InterPro" id="IPR009057">
    <property type="entry name" value="Homeodomain-like_sf"/>
</dbReference>